<evidence type="ECO:0000256" key="10">
    <source>
        <dbReference type="RuleBase" id="RU000461"/>
    </source>
</evidence>
<comment type="similarity">
    <text evidence="3 10">Belongs to the cytochrome P450 family.</text>
</comment>
<evidence type="ECO:0000256" key="4">
    <source>
        <dbReference type="ARBA" id="ARBA00022617"/>
    </source>
</evidence>
<keyword evidence="8" id="KW-0472">Membrane</keyword>
<evidence type="ECO:0000256" key="5">
    <source>
        <dbReference type="ARBA" id="ARBA00022824"/>
    </source>
</evidence>
<reference evidence="11" key="1">
    <citation type="journal article" date="2017" name="Ticks Tick Borne Dis.">
        <title>An insight into the sialome of Hyalomma excavatum.</title>
        <authorList>
            <person name="Ribeiro J.M."/>
            <person name="Slovak M."/>
            <person name="Francischetti I.M."/>
        </authorList>
    </citation>
    <scope>NUCLEOTIDE SEQUENCE</scope>
    <source>
        <strain evidence="11">Samish</strain>
        <tissue evidence="11">Salivary glands</tissue>
    </source>
</reference>
<organism evidence="11">
    <name type="scientific">Hyalomma excavatum</name>
    <dbReference type="NCBI Taxonomy" id="257692"/>
    <lineage>
        <taxon>Eukaryota</taxon>
        <taxon>Metazoa</taxon>
        <taxon>Ecdysozoa</taxon>
        <taxon>Arthropoda</taxon>
        <taxon>Chelicerata</taxon>
        <taxon>Arachnida</taxon>
        <taxon>Acari</taxon>
        <taxon>Parasitiformes</taxon>
        <taxon>Ixodida</taxon>
        <taxon>Ixodoidea</taxon>
        <taxon>Ixodidae</taxon>
        <taxon>Hyalomminae</taxon>
        <taxon>Hyalomma</taxon>
    </lineage>
</organism>
<name>A0A131XM92_9ACAR</name>
<keyword evidence="7 10" id="KW-0503">Monooxygenase</keyword>
<dbReference type="InterPro" id="IPR001128">
    <property type="entry name" value="Cyt_P450"/>
</dbReference>
<dbReference type="SUPFAM" id="SSF48264">
    <property type="entry name" value="Cytochrome P450"/>
    <property type="match status" value="1"/>
</dbReference>
<dbReference type="CDD" id="cd20628">
    <property type="entry name" value="CYP4"/>
    <property type="match status" value="1"/>
</dbReference>
<keyword evidence="6 9" id="KW-0408">Iron</keyword>
<evidence type="ECO:0000256" key="3">
    <source>
        <dbReference type="ARBA" id="ARBA00010617"/>
    </source>
</evidence>
<evidence type="ECO:0000256" key="8">
    <source>
        <dbReference type="ARBA" id="ARBA00023136"/>
    </source>
</evidence>
<dbReference type="AlphaFoldDB" id="A0A131XM92"/>
<keyword evidence="9 10" id="KW-0479">Metal-binding</keyword>
<comment type="cofactor">
    <cofactor evidence="1 9">
        <name>heme</name>
        <dbReference type="ChEBI" id="CHEBI:30413"/>
    </cofactor>
</comment>
<proteinExistence type="evidence at transcript level"/>
<dbReference type="PRINTS" id="PR00385">
    <property type="entry name" value="P450"/>
</dbReference>
<dbReference type="InterPro" id="IPR017972">
    <property type="entry name" value="Cyt_P450_CS"/>
</dbReference>
<dbReference type="GO" id="GO:0004497">
    <property type="term" value="F:monooxygenase activity"/>
    <property type="evidence" value="ECO:0007669"/>
    <property type="project" value="UniProtKB-KW"/>
</dbReference>
<keyword evidence="5" id="KW-0256">Endoplasmic reticulum</keyword>
<dbReference type="GO" id="GO:0020037">
    <property type="term" value="F:heme binding"/>
    <property type="evidence" value="ECO:0007669"/>
    <property type="project" value="InterPro"/>
</dbReference>
<dbReference type="GO" id="GO:0016705">
    <property type="term" value="F:oxidoreductase activity, acting on paired donors, with incorporation or reduction of molecular oxygen"/>
    <property type="evidence" value="ECO:0007669"/>
    <property type="project" value="InterPro"/>
</dbReference>
<protein>
    <submittedName>
        <fullName evidence="11">Putative cytochrome</fullName>
    </submittedName>
</protein>
<dbReference type="EMBL" id="GEFH01001109">
    <property type="protein sequence ID" value="JAP67472.1"/>
    <property type="molecule type" value="mRNA"/>
</dbReference>
<evidence type="ECO:0000313" key="11">
    <source>
        <dbReference type="EMBL" id="JAP67472.1"/>
    </source>
</evidence>
<evidence type="ECO:0000256" key="2">
    <source>
        <dbReference type="ARBA" id="ARBA00004586"/>
    </source>
</evidence>
<dbReference type="PROSITE" id="PS00086">
    <property type="entry name" value="CYTOCHROME_P450"/>
    <property type="match status" value="1"/>
</dbReference>
<comment type="subcellular location">
    <subcellularLocation>
        <location evidence="2">Endoplasmic reticulum membrane</location>
    </subcellularLocation>
</comment>
<dbReference type="Pfam" id="PF00067">
    <property type="entry name" value="p450"/>
    <property type="match status" value="1"/>
</dbReference>
<dbReference type="InterPro" id="IPR036396">
    <property type="entry name" value="Cyt_P450_sf"/>
</dbReference>
<dbReference type="Gene3D" id="1.10.630.10">
    <property type="entry name" value="Cytochrome P450"/>
    <property type="match status" value="1"/>
</dbReference>
<sequence length="516" mass="59283">WTAALLVVAWFVKDYYLPWLKTWIALKPVPGPWDWIPFWYLLSVYWARRKQLNADSFTAAVFGAVRDICKAYEGKTLKGYLFFTPVVGIHTPEAAQAILTGKVKSDKPVLYRFLKPWLGHRSLLMIGGDAWKTKRRIFMQAFHTSAMDGYLGFMLENAECLVARIDQLLKESPGEPIVCLPNAQKCALDIIGRFALGEELGVQKEKHGNYGTYFHMLTVLISSRTFQPWNWLDTVYHLTYSGRLFQKTLQRIEAIVQGVLKNRRNVLQKLHHETQDNGGQTLPNSDGGGSLFLDSLLLAHLKNPSYTLDEVRKDADFMMFAGSDSSSCAISWSLYLLGLHPEKQRKIQQELEDVLGHDPDRIYTLDDLKRLEYMECCIKETLRMCPPFPFIGKVTDEDLVIDGHTLPKGLSCFISIYSLHRNPNQFEKPDEFIPERFTSEENIKRHPYSYIPFSAGPKNCIGQKFVMMEVKVVLAKILTKFNVESTRPLDELEMTFEIVLKAKGGLPVWFRRRQQL</sequence>
<dbReference type="PRINTS" id="PR00463">
    <property type="entry name" value="EP450I"/>
</dbReference>
<evidence type="ECO:0000256" key="7">
    <source>
        <dbReference type="ARBA" id="ARBA00023033"/>
    </source>
</evidence>
<dbReference type="InterPro" id="IPR002401">
    <property type="entry name" value="Cyt_P450_E_grp-I"/>
</dbReference>
<keyword evidence="10" id="KW-0560">Oxidoreductase</keyword>
<evidence type="ECO:0000256" key="6">
    <source>
        <dbReference type="ARBA" id="ARBA00023004"/>
    </source>
</evidence>
<dbReference type="PANTHER" id="PTHR24291">
    <property type="entry name" value="CYTOCHROME P450 FAMILY 4"/>
    <property type="match status" value="1"/>
</dbReference>
<feature type="binding site" description="axial binding residue" evidence="9">
    <location>
        <position position="460"/>
    </location>
    <ligand>
        <name>heme</name>
        <dbReference type="ChEBI" id="CHEBI:30413"/>
    </ligand>
    <ligandPart>
        <name>Fe</name>
        <dbReference type="ChEBI" id="CHEBI:18248"/>
    </ligandPart>
</feature>
<dbReference type="InterPro" id="IPR050196">
    <property type="entry name" value="Cytochrome_P450_Monoox"/>
</dbReference>
<dbReference type="GO" id="GO:0005789">
    <property type="term" value="C:endoplasmic reticulum membrane"/>
    <property type="evidence" value="ECO:0007669"/>
    <property type="project" value="UniProtKB-SubCell"/>
</dbReference>
<dbReference type="PANTHER" id="PTHR24291:SF189">
    <property type="entry name" value="CYTOCHROME P450 4C3-RELATED"/>
    <property type="match status" value="1"/>
</dbReference>
<evidence type="ECO:0000256" key="9">
    <source>
        <dbReference type="PIRSR" id="PIRSR602401-1"/>
    </source>
</evidence>
<dbReference type="GO" id="GO:0005506">
    <property type="term" value="F:iron ion binding"/>
    <property type="evidence" value="ECO:0007669"/>
    <property type="project" value="InterPro"/>
</dbReference>
<evidence type="ECO:0000256" key="1">
    <source>
        <dbReference type="ARBA" id="ARBA00001971"/>
    </source>
</evidence>
<feature type="non-terminal residue" evidence="11">
    <location>
        <position position="1"/>
    </location>
</feature>
<accession>A0A131XM92</accession>
<keyword evidence="4 9" id="KW-0349">Heme</keyword>